<reference evidence="3" key="1">
    <citation type="submission" date="2021-11" db="EMBL/GenBank/DDBJ databases">
        <title>Streptomyces corallinus and Kineosporia corallina sp. nov., two new coral-derived marine actinobacteria.</title>
        <authorList>
            <person name="Buangrab K."/>
            <person name="Sutthacheep M."/>
            <person name="Yeemin T."/>
            <person name="Harunari E."/>
            <person name="Igarashi Y."/>
            <person name="Sripreechasak P."/>
            <person name="Kanchanasin P."/>
            <person name="Tanasupawat S."/>
            <person name="Phongsopitanun W."/>
        </authorList>
    </citation>
    <scope>NUCLEOTIDE SEQUENCE</scope>
    <source>
        <strain evidence="3">JCM 31032</strain>
    </source>
</reference>
<feature type="transmembrane region" description="Helical" evidence="2">
    <location>
        <begin position="76"/>
        <end position="99"/>
    </location>
</feature>
<accession>A0A9X1SWB4</accession>
<evidence type="ECO:0000313" key="4">
    <source>
        <dbReference type="Proteomes" id="UP001138997"/>
    </source>
</evidence>
<feature type="transmembrane region" description="Helical" evidence="2">
    <location>
        <begin position="35"/>
        <end position="56"/>
    </location>
</feature>
<dbReference type="Proteomes" id="UP001138997">
    <property type="component" value="Unassembled WGS sequence"/>
</dbReference>
<keyword evidence="2" id="KW-1133">Transmembrane helix</keyword>
<proteinExistence type="predicted"/>
<keyword evidence="2" id="KW-0812">Transmembrane</keyword>
<evidence type="ECO:0000313" key="3">
    <source>
        <dbReference type="EMBL" id="MCD5313780.1"/>
    </source>
</evidence>
<dbReference type="EMBL" id="JAJOMB010000013">
    <property type="protein sequence ID" value="MCD5313780.1"/>
    <property type="molecule type" value="Genomic_DNA"/>
</dbReference>
<keyword evidence="2" id="KW-0472">Membrane</keyword>
<protein>
    <submittedName>
        <fullName evidence="3">Uncharacterized protein</fullName>
    </submittedName>
</protein>
<dbReference type="AlphaFoldDB" id="A0A9X1SWB4"/>
<name>A0A9X1SWB4_9ACTN</name>
<comment type="caution">
    <text evidence="3">The sequence shown here is derived from an EMBL/GenBank/DDBJ whole genome shotgun (WGS) entry which is preliminary data.</text>
</comment>
<dbReference type="RefSeq" id="WP_231445359.1">
    <property type="nucleotide sequence ID" value="NZ_JAJOMB010000013.1"/>
</dbReference>
<sequence>MNDEPLPKEPPAPLEPGSYQARPQPTTQISLGARLWALAILIVLTVPGAPMAFLFVAVEWHPCGSPWAWLCGNDSVIPLTLMPLAAGALGIWLGVIAALLPSRRGLLFGVAYLIAITGSLLPLIVIGFPA</sequence>
<evidence type="ECO:0000256" key="1">
    <source>
        <dbReference type="SAM" id="MobiDB-lite"/>
    </source>
</evidence>
<evidence type="ECO:0000256" key="2">
    <source>
        <dbReference type="SAM" id="Phobius"/>
    </source>
</evidence>
<keyword evidence="4" id="KW-1185">Reference proteome</keyword>
<feature type="transmembrane region" description="Helical" evidence="2">
    <location>
        <begin position="106"/>
        <end position="128"/>
    </location>
</feature>
<organism evidence="3 4">
    <name type="scientific">Kineosporia babensis</name>
    <dbReference type="NCBI Taxonomy" id="499548"/>
    <lineage>
        <taxon>Bacteria</taxon>
        <taxon>Bacillati</taxon>
        <taxon>Actinomycetota</taxon>
        <taxon>Actinomycetes</taxon>
        <taxon>Kineosporiales</taxon>
        <taxon>Kineosporiaceae</taxon>
        <taxon>Kineosporia</taxon>
    </lineage>
</organism>
<gene>
    <name evidence="3" type="ORF">LR394_23005</name>
</gene>
<feature type="region of interest" description="Disordered" evidence="1">
    <location>
        <begin position="1"/>
        <end position="22"/>
    </location>
</feature>